<dbReference type="PROSITE" id="PS50057">
    <property type="entry name" value="FERM_3"/>
    <property type="match status" value="1"/>
</dbReference>
<protein>
    <recommendedName>
        <fullName evidence="1">FERM domain-containing protein</fullName>
    </recommendedName>
</protein>
<reference evidence="2" key="1">
    <citation type="submission" date="2025-08" db="UniProtKB">
        <authorList>
            <consortium name="Ensembl"/>
        </authorList>
    </citation>
    <scope>IDENTIFICATION</scope>
</reference>
<dbReference type="STRING" id="8078.ENSFHEP00000004022"/>
<dbReference type="InterPro" id="IPR035963">
    <property type="entry name" value="FERM_2"/>
</dbReference>
<evidence type="ECO:0000259" key="1">
    <source>
        <dbReference type="PROSITE" id="PS50057"/>
    </source>
</evidence>
<reference evidence="2" key="2">
    <citation type="submission" date="2025-09" db="UniProtKB">
        <authorList>
            <consortium name="Ensembl"/>
        </authorList>
    </citation>
    <scope>IDENTIFICATION</scope>
</reference>
<evidence type="ECO:0000313" key="3">
    <source>
        <dbReference type="Proteomes" id="UP000265000"/>
    </source>
</evidence>
<dbReference type="PANTHER" id="PTHR22692:SF21">
    <property type="entry name" value="MYOSIN XVA"/>
    <property type="match status" value="1"/>
</dbReference>
<name>A0A3Q2NX98_FUNHE</name>
<dbReference type="GeneTree" id="ENSGT00930000151032"/>
<evidence type="ECO:0000313" key="2">
    <source>
        <dbReference type="Ensembl" id="ENSFHEP00000004022.1"/>
    </source>
</evidence>
<dbReference type="InterPro" id="IPR000299">
    <property type="entry name" value="FERM_domain"/>
</dbReference>
<accession>A0A3Q2NX98</accession>
<dbReference type="InterPro" id="IPR051567">
    <property type="entry name" value="Unconventional_Myosin_ATPase"/>
</dbReference>
<dbReference type="Ensembl" id="ENSFHET00000009540.1">
    <property type="protein sequence ID" value="ENSFHEP00000004022.1"/>
    <property type="gene ID" value="ENSFHEG00000004932.1"/>
</dbReference>
<proteinExistence type="predicted"/>
<dbReference type="InterPro" id="IPR019748">
    <property type="entry name" value="FERM_central"/>
</dbReference>
<keyword evidence="3" id="KW-1185">Reference proteome</keyword>
<dbReference type="PANTHER" id="PTHR22692">
    <property type="entry name" value="MYOSIN VII, XV"/>
    <property type="match status" value="1"/>
</dbReference>
<organism evidence="2 3">
    <name type="scientific">Fundulus heteroclitus</name>
    <name type="common">Killifish</name>
    <name type="synonym">Mummichog</name>
    <dbReference type="NCBI Taxonomy" id="8078"/>
    <lineage>
        <taxon>Eukaryota</taxon>
        <taxon>Metazoa</taxon>
        <taxon>Chordata</taxon>
        <taxon>Craniata</taxon>
        <taxon>Vertebrata</taxon>
        <taxon>Euteleostomi</taxon>
        <taxon>Actinopterygii</taxon>
        <taxon>Neopterygii</taxon>
        <taxon>Teleostei</taxon>
        <taxon>Neoteleostei</taxon>
        <taxon>Acanthomorphata</taxon>
        <taxon>Ovalentaria</taxon>
        <taxon>Atherinomorphae</taxon>
        <taxon>Cyprinodontiformes</taxon>
        <taxon>Fundulidae</taxon>
        <taxon>Fundulus</taxon>
    </lineage>
</organism>
<sequence>MQQIARLAALQHRAKDAIYLPTLREVQECVPSQFYSKQGSQQWLNVVTEHMQYVQPLNPHQARAQFLGLVSAFPMFGSSFFYIQSLSSSTIQAPCILAVNLNGLHFLNKDTHVSKRLTHLQCQTFTTKV</sequence>
<dbReference type="GO" id="GO:0005737">
    <property type="term" value="C:cytoplasm"/>
    <property type="evidence" value="ECO:0007669"/>
    <property type="project" value="UniProtKB-SubCell"/>
</dbReference>
<dbReference type="CDD" id="cd14473">
    <property type="entry name" value="FERM_B-lobe"/>
    <property type="match status" value="1"/>
</dbReference>
<dbReference type="AlphaFoldDB" id="A0A3Q2NX98"/>
<dbReference type="SUPFAM" id="SSF47031">
    <property type="entry name" value="Second domain of FERM"/>
    <property type="match status" value="1"/>
</dbReference>
<dbReference type="Pfam" id="PF00373">
    <property type="entry name" value="FERM_M"/>
    <property type="match status" value="1"/>
</dbReference>
<feature type="domain" description="FERM" evidence="1">
    <location>
        <begin position="1"/>
        <end position="129"/>
    </location>
</feature>
<dbReference type="Proteomes" id="UP000265000">
    <property type="component" value="Unplaced"/>
</dbReference>